<sequence length="221" mass="25515">MMVSLFSSFDPSTSNLIHLNWMSSLYILFIIPLNYWTTSSQFIKTWTIMYERIHYELKTILTNKYVGSTLIMTSLFLIILLNNMVGLIPYVFTSTSHIIFPLSFSIPLWTSFMMFNWLKKTNQSFTHLVPEGTPPMLLPLTVMIETMSNLIRPSVIALRLTANMMAGHVLMTLLGNSLPESHNYETMMMILIQSSLLMFEMMVAIVQAYVFMILMSLYLSE</sequence>
<evidence type="ECO:0000256" key="8">
    <source>
        <dbReference type="ARBA" id="ARBA00023065"/>
    </source>
</evidence>
<comment type="subcellular location">
    <subcellularLocation>
        <location evidence="1">Membrane</location>
        <topology evidence="1">Multi-pass membrane protein</topology>
    </subcellularLocation>
    <subcellularLocation>
        <location evidence="11">Mitochondrion inner membrane</location>
        <topology evidence="11">Multi-pass membrane protein</topology>
    </subcellularLocation>
</comment>
<dbReference type="InterPro" id="IPR045083">
    <property type="entry name" value="ATP_synth_F0_asu_bact/mt"/>
</dbReference>
<evidence type="ECO:0000256" key="2">
    <source>
        <dbReference type="ARBA" id="ARBA00006810"/>
    </source>
</evidence>
<proteinExistence type="inferred from homology"/>
<dbReference type="InterPro" id="IPR000568">
    <property type="entry name" value="ATP_synth_F0_asu"/>
</dbReference>
<dbReference type="PANTHER" id="PTHR11410:SF0">
    <property type="entry name" value="ATP SYNTHASE SUBUNIT A"/>
    <property type="match status" value="1"/>
</dbReference>
<dbReference type="Pfam" id="PF00119">
    <property type="entry name" value="ATP-synt_A"/>
    <property type="match status" value="1"/>
</dbReference>
<evidence type="ECO:0000256" key="6">
    <source>
        <dbReference type="ARBA" id="ARBA00022781"/>
    </source>
</evidence>
<reference evidence="13" key="1">
    <citation type="journal article" date="2013" name="Syst. Entomol.">
        <title>Phylogenomics of Hemiptera (Insecta: Paraneoptera) based on mitochondrial genomes.</title>
        <authorList>
            <person name="Cui Y."/>
            <person name="Xie G."/>
            <person name="Hua J."/>
            <person name="Dang K."/>
            <person name="Zhou J."/>
            <person name="Liu X."/>
            <person name="Wang G."/>
            <person name="Yu X."/>
            <person name="Bu W."/>
        </authorList>
    </citation>
    <scope>NUCLEOTIDE SEQUENCE</scope>
</reference>
<gene>
    <name evidence="13" type="primary">ATP6</name>
</gene>
<evidence type="ECO:0000256" key="7">
    <source>
        <dbReference type="ARBA" id="ARBA00022989"/>
    </source>
</evidence>
<geneLocation type="mitochondrion" evidence="13"/>
<keyword evidence="6" id="KW-0375">Hydrogen ion transport</keyword>
<evidence type="ECO:0000313" key="13">
    <source>
        <dbReference type="EMBL" id="ADZ47918.1"/>
    </source>
</evidence>
<feature type="transmembrane region" description="Helical" evidence="12">
    <location>
        <begin position="156"/>
        <end position="176"/>
    </location>
</feature>
<keyword evidence="4" id="KW-0138">CF(0)</keyword>
<keyword evidence="10" id="KW-0066">ATP synthesis</keyword>
<dbReference type="InterPro" id="IPR035908">
    <property type="entry name" value="F0_ATP_A_sf"/>
</dbReference>
<evidence type="ECO:0000256" key="4">
    <source>
        <dbReference type="ARBA" id="ARBA00022547"/>
    </source>
</evidence>
<dbReference type="GO" id="GO:0046933">
    <property type="term" value="F:proton-transporting ATP synthase activity, rotational mechanism"/>
    <property type="evidence" value="ECO:0007669"/>
    <property type="project" value="TreeGrafter"/>
</dbReference>
<accession>L7NB07</accession>
<keyword evidence="8" id="KW-0406">Ion transport</keyword>
<dbReference type="GO" id="GO:0045259">
    <property type="term" value="C:proton-transporting ATP synthase complex"/>
    <property type="evidence" value="ECO:0007669"/>
    <property type="project" value="UniProtKB-KW"/>
</dbReference>
<name>L7NB07_9HEMI</name>
<protein>
    <recommendedName>
        <fullName evidence="11">ATP synthase subunit a</fullName>
    </recommendedName>
</protein>
<dbReference type="Gene3D" id="1.20.120.220">
    <property type="entry name" value="ATP synthase, F0 complex, subunit A"/>
    <property type="match status" value="1"/>
</dbReference>
<dbReference type="SUPFAM" id="SSF81336">
    <property type="entry name" value="F1F0 ATP synthase subunit A"/>
    <property type="match status" value="1"/>
</dbReference>
<organism evidence="13">
    <name type="scientific">Xenophyes cascus</name>
    <dbReference type="NCBI Taxonomy" id="984453"/>
    <lineage>
        <taxon>Eukaryota</taxon>
        <taxon>Metazoa</taxon>
        <taxon>Ecdysozoa</taxon>
        <taxon>Arthropoda</taxon>
        <taxon>Hexapoda</taxon>
        <taxon>Insecta</taxon>
        <taxon>Pterygota</taxon>
        <taxon>Neoptera</taxon>
        <taxon>Paraneoptera</taxon>
        <taxon>Hemiptera</taxon>
        <taxon>Coleorrhyncha</taxon>
        <taxon>Peloridiidae</taxon>
        <taxon>Xenophyes</taxon>
    </lineage>
</organism>
<keyword evidence="3" id="KW-0813">Transport</keyword>
<evidence type="ECO:0000256" key="12">
    <source>
        <dbReference type="SAM" id="Phobius"/>
    </source>
</evidence>
<evidence type="ECO:0000256" key="5">
    <source>
        <dbReference type="ARBA" id="ARBA00022692"/>
    </source>
</evidence>
<dbReference type="EMBL" id="JF323862">
    <property type="protein sequence ID" value="ADZ47918.1"/>
    <property type="molecule type" value="Genomic_DNA"/>
</dbReference>
<dbReference type="PRINTS" id="PR00123">
    <property type="entry name" value="ATPASEA"/>
</dbReference>
<evidence type="ECO:0000256" key="9">
    <source>
        <dbReference type="ARBA" id="ARBA00023136"/>
    </source>
</evidence>
<feature type="transmembrane region" description="Helical" evidence="12">
    <location>
        <begin position="196"/>
        <end position="219"/>
    </location>
</feature>
<feature type="transmembrane region" description="Helical" evidence="12">
    <location>
        <begin position="16"/>
        <end position="36"/>
    </location>
</feature>
<feature type="transmembrane region" description="Helical" evidence="12">
    <location>
        <begin position="98"/>
        <end position="118"/>
    </location>
</feature>
<keyword evidence="5 12" id="KW-0812">Transmembrane</keyword>
<dbReference type="GO" id="GO:0005743">
    <property type="term" value="C:mitochondrial inner membrane"/>
    <property type="evidence" value="ECO:0007669"/>
    <property type="project" value="UniProtKB-SubCell"/>
</dbReference>
<dbReference type="AlphaFoldDB" id="L7NB07"/>
<evidence type="ECO:0000256" key="3">
    <source>
        <dbReference type="ARBA" id="ARBA00022448"/>
    </source>
</evidence>
<evidence type="ECO:0000256" key="11">
    <source>
        <dbReference type="RuleBase" id="RU004450"/>
    </source>
</evidence>
<keyword evidence="9 12" id="KW-0472">Membrane</keyword>
<keyword evidence="7 12" id="KW-1133">Transmembrane helix</keyword>
<dbReference type="NCBIfam" id="TIGR01131">
    <property type="entry name" value="ATP_synt_6_or_A"/>
    <property type="match status" value="1"/>
</dbReference>
<evidence type="ECO:0000256" key="10">
    <source>
        <dbReference type="ARBA" id="ARBA00023310"/>
    </source>
</evidence>
<keyword evidence="13" id="KW-0496">Mitochondrion</keyword>
<evidence type="ECO:0000256" key="1">
    <source>
        <dbReference type="ARBA" id="ARBA00004141"/>
    </source>
</evidence>
<dbReference type="CDD" id="cd00310">
    <property type="entry name" value="ATP-synt_Fo_a_6"/>
    <property type="match status" value="1"/>
</dbReference>
<dbReference type="PANTHER" id="PTHR11410">
    <property type="entry name" value="ATP SYNTHASE SUBUNIT A"/>
    <property type="match status" value="1"/>
</dbReference>
<comment type="similarity">
    <text evidence="2">Belongs to the ATPase A chain family.</text>
</comment>
<feature type="transmembrane region" description="Helical" evidence="12">
    <location>
        <begin position="70"/>
        <end position="92"/>
    </location>
</feature>